<dbReference type="AlphaFoldDB" id="A0A5Q0TK99"/>
<protein>
    <submittedName>
        <fullName evidence="6">Type II toxin-antitoxin system HipA family toxin</fullName>
    </submittedName>
</protein>
<evidence type="ECO:0000259" key="5">
    <source>
        <dbReference type="Pfam" id="PF13657"/>
    </source>
</evidence>
<dbReference type="CDD" id="cd17808">
    <property type="entry name" value="HipA_Ec_like"/>
    <property type="match status" value="1"/>
</dbReference>
<feature type="domain" description="HipA N-terminal subdomain 1" evidence="5">
    <location>
        <begin position="5"/>
        <end position="103"/>
    </location>
</feature>
<dbReference type="Proteomes" id="UP000348942">
    <property type="component" value="Chromosome 2"/>
</dbReference>
<evidence type="ECO:0000256" key="3">
    <source>
        <dbReference type="ARBA" id="ARBA00022777"/>
    </source>
</evidence>
<dbReference type="RefSeq" id="WP_153448955.1">
    <property type="nucleotide sequence ID" value="NZ_CP045700.1"/>
</dbReference>
<sequence length="439" mass="49382">MASLIAYMNGERVGELIKLTNGAHQFQYDKTWIESSLGRPLSLSLPLQYPKITTDSVINYFDNLLPDLPEIRARIVARYQAKSLQTFDLLKEVGKDSVGAISLLTNNETPHPKQLNYEVLSQTRLKQVLSAYQSNIPLGMLEDQADFRISVAGAQEKTALLKINDQWCIPQAATPTTHIIKLPIGKIQQPNAVLDMTDSVENEYLCLQLAQALGFQVPTVEILQVENIKALAVERFDRRWSKDKTWLLRLPQEDMCQAFGLPSAIKYESDGGPGITAIMQLLMGSSHSLQDRDTFMRFQVFQWIIGATDGHAKNFSIFINTKGTYHLTPFYDILSAYPVLNGAGLNIRALKLAMGLKATKGKKYPLNKIYPRHFLDTAKEVGFDPHRMQAILDEMMTAYPKAIEHVVQALPQGFPQHITDAIVVNSLKMLEKLNLRNIK</sequence>
<gene>
    <name evidence="6" type="ORF">GFB47_15925</name>
</gene>
<dbReference type="Pfam" id="PF07804">
    <property type="entry name" value="HipA_C"/>
    <property type="match status" value="1"/>
</dbReference>
<evidence type="ECO:0000259" key="4">
    <source>
        <dbReference type="Pfam" id="PF07804"/>
    </source>
</evidence>
<dbReference type="GO" id="GO:0005829">
    <property type="term" value="C:cytosol"/>
    <property type="evidence" value="ECO:0007669"/>
    <property type="project" value="TreeGrafter"/>
</dbReference>
<feature type="domain" description="HipA-like C-terminal" evidence="4">
    <location>
        <begin position="149"/>
        <end position="402"/>
    </location>
</feature>
<evidence type="ECO:0000256" key="1">
    <source>
        <dbReference type="ARBA" id="ARBA00010164"/>
    </source>
</evidence>
<dbReference type="EMBL" id="CP045700">
    <property type="protein sequence ID" value="QGA66866.1"/>
    <property type="molecule type" value="Genomic_DNA"/>
</dbReference>
<keyword evidence="7" id="KW-1185">Reference proteome</keyword>
<name>A0A5Q0TK99_9VIBR</name>
<accession>A0A5Q0TK99</accession>
<dbReference type="InterPro" id="IPR052028">
    <property type="entry name" value="HipA_Ser/Thr_kinase"/>
</dbReference>
<dbReference type="Gene3D" id="1.10.1070.20">
    <property type="match status" value="1"/>
</dbReference>
<dbReference type="InterPro" id="IPR012893">
    <property type="entry name" value="HipA-like_C"/>
</dbReference>
<evidence type="ECO:0000256" key="2">
    <source>
        <dbReference type="ARBA" id="ARBA00022679"/>
    </source>
</evidence>
<keyword evidence="2" id="KW-0808">Transferase</keyword>
<evidence type="ECO:0000313" key="6">
    <source>
        <dbReference type="EMBL" id="QGA66866.1"/>
    </source>
</evidence>
<evidence type="ECO:0000313" key="7">
    <source>
        <dbReference type="Proteomes" id="UP000348942"/>
    </source>
</evidence>
<dbReference type="NCBIfam" id="TIGR03071">
    <property type="entry name" value="couple_hipA"/>
    <property type="match status" value="1"/>
</dbReference>
<keyword evidence="3" id="KW-0418">Kinase</keyword>
<dbReference type="GO" id="GO:0004674">
    <property type="term" value="F:protein serine/threonine kinase activity"/>
    <property type="evidence" value="ECO:0007669"/>
    <property type="project" value="TreeGrafter"/>
</dbReference>
<dbReference type="Pfam" id="PF13657">
    <property type="entry name" value="Couple_hipA"/>
    <property type="match status" value="1"/>
</dbReference>
<organism evidence="6 7">
    <name type="scientific">Vibrio algicola</name>
    <dbReference type="NCBI Taxonomy" id="2662262"/>
    <lineage>
        <taxon>Bacteria</taxon>
        <taxon>Pseudomonadati</taxon>
        <taxon>Pseudomonadota</taxon>
        <taxon>Gammaproteobacteria</taxon>
        <taxon>Vibrionales</taxon>
        <taxon>Vibrionaceae</taxon>
        <taxon>Vibrio</taxon>
    </lineage>
</organism>
<dbReference type="PANTHER" id="PTHR37419:SF1">
    <property type="entry name" value="SERINE_THREONINE-PROTEIN KINASE TOXIN HIPA"/>
    <property type="match status" value="1"/>
</dbReference>
<reference evidence="6 7" key="1">
    <citation type="submission" date="2019-10" db="EMBL/GenBank/DDBJ databases">
        <title>Vibrio sp. nov., isolated from Coralline algae surface.</title>
        <authorList>
            <person name="Geng Y."/>
            <person name="Zhang X."/>
        </authorList>
    </citation>
    <scope>NUCLEOTIDE SEQUENCE [LARGE SCALE GENOMIC DNA]</scope>
    <source>
        <strain evidence="6 7">SM1977</strain>
    </source>
</reference>
<dbReference type="InterPro" id="IPR017508">
    <property type="entry name" value="HipA_N1"/>
</dbReference>
<comment type="similarity">
    <text evidence="1">Belongs to the HipA Ser/Thr kinase family.</text>
</comment>
<dbReference type="PANTHER" id="PTHR37419">
    <property type="entry name" value="SERINE/THREONINE-PROTEIN KINASE TOXIN HIPA"/>
    <property type="match status" value="1"/>
</dbReference>
<proteinExistence type="inferred from homology"/>